<evidence type="ECO:0000256" key="1">
    <source>
        <dbReference type="ARBA" id="ARBA00022737"/>
    </source>
</evidence>
<dbReference type="Proteomes" id="UP000516314">
    <property type="component" value="Chromosome 3"/>
</dbReference>
<name>A0A7G2ETN0_ARATH</name>
<dbReference type="PANTHER" id="PTHR46288:SF27">
    <property type="entry name" value="CYSTEINE_HISTIDINE-RICH C1 DOMAIN FAMILY PROTEIN"/>
    <property type="match status" value="1"/>
</dbReference>
<dbReference type="InterPro" id="IPR046349">
    <property type="entry name" value="C1-like_sf"/>
</dbReference>
<protein>
    <submittedName>
        <fullName evidence="3">(thale cress) hypothetical protein</fullName>
    </submittedName>
</protein>
<keyword evidence="1" id="KW-0677">Repeat</keyword>
<dbReference type="SUPFAM" id="SSF57889">
    <property type="entry name" value="Cysteine-rich domain"/>
    <property type="match status" value="1"/>
</dbReference>
<reference evidence="3 4" key="1">
    <citation type="submission" date="2020-09" db="EMBL/GenBank/DDBJ databases">
        <authorList>
            <person name="Ashkenazy H."/>
        </authorList>
    </citation>
    <scope>NUCLEOTIDE SEQUENCE [LARGE SCALE GENOMIC DNA]</scope>
    <source>
        <strain evidence="4">cv. Cdm-0</strain>
    </source>
</reference>
<gene>
    <name evidence="3" type="ORF">AT9943_LOCUS12170</name>
</gene>
<evidence type="ECO:0000313" key="4">
    <source>
        <dbReference type="Proteomes" id="UP000516314"/>
    </source>
</evidence>
<dbReference type="Pfam" id="PF03107">
    <property type="entry name" value="C1_2"/>
    <property type="match status" value="1"/>
</dbReference>
<dbReference type="PANTHER" id="PTHR46288">
    <property type="entry name" value="PHORBOL-ESTER/DAG-TYPE DOMAIN-CONTAINING PROTEIN"/>
    <property type="match status" value="1"/>
</dbReference>
<dbReference type="AlphaFoldDB" id="A0A7G2ETN0"/>
<evidence type="ECO:0000259" key="2">
    <source>
        <dbReference type="Pfam" id="PF03107"/>
    </source>
</evidence>
<organism evidence="3 4">
    <name type="scientific">Arabidopsis thaliana</name>
    <name type="common">Mouse-ear cress</name>
    <dbReference type="NCBI Taxonomy" id="3702"/>
    <lineage>
        <taxon>Eukaryota</taxon>
        <taxon>Viridiplantae</taxon>
        <taxon>Streptophyta</taxon>
        <taxon>Embryophyta</taxon>
        <taxon>Tracheophyta</taxon>
        <taxon>Spermatophyta</taxon>
        <taxon>Magnoliopsida</taxon>
        <taxon>eudicotyledons</taxon>
        <taxon>Gunneridae</taxon>
        <taxon>Pentapetalae</taxon>
        <taxon>rosids</taxon>
        <taxon>malvids</taxon>
        <taxon>Brassicales</taxon>
        <taxon>Brassicaceae</taxon>
        <taxon>Camelineae</taxon>
        <taxon>Arabidopsis</taxon>
    </lineage>
</organism>
<dbReference type="InterPro" id="IPR004146">
    <property type="entry name" value="DC1"/>
</dbReference>
<sequence>MSLTLQGHEHRVSLIYHRDGIECDACDRSYGVGFSCSECKFTIHMKFIFVFNIQEIFDHPSHVGHCLKLLTTGAPDHTDPKCHLCGRNTSAFCIIALIVNSNWMSIAWLIPRLPKPI</sequence>
<accession>A0A7G2ETN0</accession>
<dbReference type="EMBL" id="LR881468">
    <property type="protein sequence ID" value="CAD5324266.1"/>
    <property type="molecule type" value="Genomic_DNA"/>
</dbReference>
<evidence type="ECO:0000313" key="3">
    <source>
        <dbReference type="EMBL" id="CAD5324266.1"/>
    </source>
</evidence>
<proteinExistence type="predicted"/>
<feature type="domain" description="DC1" evidence="2">
    <location>
        <begin position="7"/>
        <end position="45"/>
    </location>
</feature>